<comment type="catalytic activity">
    <reaction evidence="10 11">
        <text>shikimate + ATP = 3-phosphoshikimate + ADP + H(+)</text>
        <dbReference type="Rhea" id="RHEA:13121"/>
        <dbReference type="ChEBI" id="CHEBI:15378"/>
        <dbReference type="ChEBI" id="CHEBI:30616"/>
        <dbReference type="ChEBI" id="CHEBI:36208"/>
        <dbReference type="ChEBI" id="CHEBI:145989"/>
        <dbReference type="ChEBI" id="CHEBI:456216"/>
        <dbReference type="EC" id="2.7.1.71"/>
    </reaction>
</comment>
<feature type="binding site" evidence="11">
    <location>
        <position position="16"/>
    </location>
    <ligand>
        <name>Mg(2+)</name>
        <dbReference type="ChEBI" id="CHEBI:18420"/>
    </ligand>
</feature>
<keyword evidence="7 11" id="KW-0418">Kinase</keyword>
<evidence type="ECO:0000256" key="2">
    <source>
        <dbReference type="ARBA" id="ARBA00006997"/>
    </source>
</evidence>
<proteinExistence type="inferred from homology"/>
<dbReference type="RefSeq" id="WP_058438116.1">
    <property type="nucleotide sequence ID" value="NZ_KQ758903.1"/>
</dbReference>
<gene>
    <name evidence="11" type="primary">aroK</name>
    <name evidence="12" type="ORF">DEALK_03400</name>
</gene>
<evidence type="ECO:0000313" key="13">
    <source>
        <dbReference type="Proteomes" id="UP000053947"/>
    </source>
</evidence>
<comment type="similarity">
    <text evidence="2 11">Belongs to the shikimate kinase family.</text>
</comment>
<feature type="binding site" evidence="11">
    <location>
        <position position="155"/>
    </location>
    <ligand>
        <name>ATP</name>
        <dbReference type="ChEBI" id="CHEBI:30616"/>
    </ligand>
</feature>
<dbReference type="SUPFAM" id="SSF52540">
    <property type="entry name" value="P-loop containing nucleoside triphosphate hydrolases"/>
    <property type="match status" value="1"/>
</dbReference>
<dbReference type="Pfam" id="PF01202">
    <property type="entry name" value="SKI"/>
    <property type="match status" value="1"/>
</dbReference>
<dbReference type="UniPathway" id="UPA00053">
    <property type="reaction ID" value="UER00088"/>
</dbReference>
<comment type="subunit">
    <text evidence="11">Monomer.</text>
</comment>
<evidence type="ECO:0000256" key="7">
    <source>
        <dbReference type="ARBA" id="ARBA00022777"/>
    </source>
</evidence>
<dbReference type="GO" id="GO:0005829">
    <property type="term" value="C:cytosol"/>
    <property type="evidence" value="ECO:0007669"/>
    <property type="project" value="TreeGrafter"/>
</dbReference>
<comment type="caution">
    <text evidence="12">The sequence shown here is derived from an EMBL/GenBank/DDBJ whole genome shotgun (WGS) entry which is preliminary data.</text>
</comment>
<dbReference type="GO" id="GO:0000287">
    <property type="term" value="F:magnesium ion binding"/>
    <property type="evidence" value="ECO:0007669"/>
    <property type="project" value="UniProtKB-UniRule"/>
</dbReference>
<dbReference type="CDD" id="cd00464">
    <property type="entry name" value="SK"/>
    <property type="match status" value="1"/>
</dbReference>
<keyword evidence="4 11" id="KW-0028">Amino-acid biosynthesis</keyword>
<evidence type="ECO:0000313" key="12">
    <source>
        <dbReference type="EMBL" id="KTB47495.1"/>
    </source>
</evidence>
<feature type="binding site" evidence="11">
    <location>
        <begin position="12"/>
        <end position="17"/>
    </location>
    <ligand>
        <name>ATP</name>
        <dbReference type="ChEBI" id="CHEBI:30616"/>
    </ligand>
</feature>
<reference evidence="12 13" key="1">
    <citation type="submission" date="2015-06" db="EMBL/GenBank/DDBJ databases">
        <title>Genome sequence of the organohalide-respiring Dehalogenimonas alkenigignens type strain (IP3-3T).</title>
        <authorList>
            <person name="Key T.A."/>
            <person name="Richmond D.P."/>
            <person name="Bowman K.S."/>
            <person name="Cho Y.-J."/>
            <person name="Chun J."/>
            <person name="da Costa M.S."/>
            <person name="Rainey F.A."/>
            <person name="Moe W.M."/>
        </authorList>
    </citation>
    <scope>NUCLEOTIDE SEQUENCE [LARGE SCALE GENOMIC DNA]</scope>
    <source>
        <strain evidence="12 13">IP3-3</strain>
    </source>
</reference>
<dbReference type="STRING" id="1217799.DEALK_03400"/>
<dbReference type="InterPro" id="IPR031322">
    <property type="entry name" value="Shikimate/glucono_kinase"/>
</dbReference>
<keyword evidence="11" id="KW-0963">Cytoplasm</keyword>
<comment type="function">
    <text evidence="11">Catalyzes the specific phosphorylation of the 3-hydroxyl group of shikimic acid using ATP as a cosubstrate.</text>
</comment>
<feature type="binding site" evidence="11">
    <location>
        <position position="119"/>
    </location>
    <ligand>
        <name>ATP</name>
        <dbReference type="ChEBI" id="CHEBI:30616"/>
    </ligand>
</feature>
<dbReference type="PATRIC" id="fig|1217799.6.peg.353"/>
<evidence type="ECO:0000256" key="4">
    <source>
        <dbReference type="ARBA" id="ARBA00022605"/>
    </source>
</evidence>
<evidence type="ECO:0000256" key="11">
    <source>
        <dbReference type="HAMAP-Rule" id="MF_00109"/>
    </source>
</evidence>
<dbReference type="PANTHER" id="PTHR21087">
    <property type="entry name" value="SHIKIMATE KINASE"/>
    <property type="match status" value="1"/>
</dbReference>
<organism evidence="12 13">
    <name type="scientific">Dehalogenimonas alkenigignens</name>
    <dbReference type="NCBI Taxonomy" id="1217799"/>
    <lineage>
        <taxon>Bacteria</taxon>
        <taxon>Bacillati</taxon>
        <taxon>Chloroflexota</taxon>
        <taxon>Dehalococcoidia</taxon>
        <taxon>Dehalococcoidales</taxon>
        <taxon>Dehalococcoidaceae</taxon>
        <taxon>Dehalogenimonas</taxon>
    </lineage>
</organism>
<accession>A0A0W0GG05</accession>
<keyword evidence="9 11" id="KW-0057">Aromatic amino acid biosynthesis</keyword>
<evidence type="ECO:0000256" key="9">
    <source>
        <dbReference type="ARBA" id="ARBA00023141"/>
    </source>
</evidence>
<dbReference type="EMBL" id="LFDV01000002">
    <property type="protein sequence ID" value="KTB47495.1"/>
    <property type="molecule type" value="Genomic_DNA"/>
</dbReference>
<feature type="binding site" evidence="11">
    <location>
        <position position="58"/>
    </location>
    <ligand>
        <name>substrate</name>
    </ligand>
</feature>
<dbReference type="InterPro" id="IPR023000">
    <property type="entry name" value="Shikimate_kinase_CS"/>
</dbReference>
<keyword evidence="8 11" id="KW-0067">ATP-binding</keyword>
<dbReference type="GO" id="GO:0008652">
    <property type="term" value="P:amino acid biosynthetic process"/>
    <property type="evidence" value="ECO:0007669"/>
    <property type="project" value="UniProtKB-KW"/>
</dbReference>
<dbReference type="GO" id="GO:0005524">
    <property type="term" value="F:ATP binding"/>
    <property type="evidence" value="ECO:0007669"/>
    <property type="project" value="UniProtKB-UniRule"/>
</dbReference>
<feature type="binding site" evidence="11">
    <location>
        <position position="34"/>
    </location>
    <ligand>
        <name>substrate</name>
    </ligand>
</feature>
<protein>
    <recommendedName>
        <fullName evidence="3 11">Shikimate kinase</fullName>
        <shortName evidence="11">SK</shortName>
        <ecNumber evidence="3 11">2.7.1.71</ecNumber>
    </recommendedName>
</protein>
<keyword evidence="13" id="KW-1185">Reference proteome</keyword>
<dbReference type="PROSITE" id="PS01128">
    <property type="entry name" value="SHIKIMATE_KINASE"/>
    <property type="match status" value="1"/>
</dbReference>
<comment type="pathway">
    <text evidence="1 11">Metabolic intermediate biosynthesis; chorismate biosynthesis; chorismate from D-erythrose 4-phosphate and phosphoenolpyruvate: step 5/7.</text>
</comment>
<dbReference type="InterPro" id="IPR000623">
    <property type="entry name" value="Shikimate_kinase/TSH1"/>
</dbReference>
<keyword evidence="11" id="KW-0479">Metal-binding</keyword>
<keyword evidence="11" id="KW-0460">Magnesium</keyword>
<dbReference type="GO" id="GO:0004765">
    <property type="term" value="F:shikimate kinase activity"/>
    <property type="evidence" value="ECO:0007669"/>
    <property type="project" value="UniProtKB-UniRule"/>
</dbReference>
<evidence type="ECO:0000256" key="1">
    <source>
        <dbReference type="ARBA" id="ARBA00004842"/>
    </source>
</evidence>
<dbReference type="Gene3D" id="3.40.50.300">
    <property type="entry name" value="P-loop containing nucleotide triphosphate hydrolases"/>
    <property type="match status" value="1"/>
</dbReference>
<evidence type="ECO:0000256" key="8">
    <source>
        <dbReference type="ARBA" id="ARBA00022840"/>
    </source>
</evidence>
<dbReference type="PRINTS" id="PR01100">
    <property type="entry name" value="SHIKIMTKNASE"/>
</dbReference>
<evidence type="ECO:0000256" key="3">
    <source>
        <dbReference type="ARBA" id="ARBA00012154"/>
    </source>
</evidence>
<keyword evidence="6 11" id="KW-0547">Nucleotide-binding</keyword>
<dbReference type="GO" id="GO:0009423">
    <property type="term" value="P:chorismate biosynthetic process"/>
    <property type="evidence" value="ECO:0007669"/>
    <property type="project" value="UniProtKB-UniRule"/>
</dbReference>
<feature type="binding site" evidence="11">
    <location>
        <position position="138"/>
    </location>
    <ligand>
        <name>substrate</name>
    </ligand>
</feature>
<name>A0A0W0GG05_9CHLR</name>
<keyword evidence="5 11" id="KW-0808">Transferase</keyword>
<dbReference type="OrthoDB" id="9800332at2"/>
<dbReference type="AlphaFoldDB" id="A0A0W0GG05"/>
<feature type="binding site" evidence="11">
    <location>
        <position position="81"/>
    </location>
    <ligand>
        <name>substrate</name>
    </ligand>
</feature>
<comment type="subcellular location">
    <subcellularLocation>
        <location evidence="11">Cytoplasm</location>
    </subcellularLocation>
</comment>
<dbReference type="InterPro" id="IPR027417">
    <property type="entry name" value="P-loop_NTPase"/>
</dbReference>
<dbReference type="Proteomes" id="UP000053947">
    <property type="component" value="Unassembled WGS sequence"/>
</dbReference>
<comment type="cofactor">
    <cofactor evidence="11">
        <name>Mg(2+)</name>
        <dbReference type="ChEBI" id="CHEBI:18420"/>
    </cofactor>
    <text evidence="11">Binds 1 Mg(2+) ion per subunit.</text>
</comment>
<sequence length="176" mass="19883">MKTNIALIGFMGSGKSTAGQRLARRLGREFIELDRLIEQRAGDTIPEIFKERGESGFRDLEEAVIEEVSRSAKNAVIALGGGAVLRPVNVERLKASATLVYMETEVEVLQDRLARSRKRPLLDRPDRDRIIEELHEARRSVYETAADITVRTGRRPFAAVINEIIEKLVIDESRNR</sequence>
<evidence type="ECO:0000256" key="10">
    <source>
        <dbReference type="ARBA" id="ARBA00048567"/>
    </source>
</evidence>
<dbReference type="EC" id="2.7.1.71" evidence="3 11"/>
<evidence type="ECO:0000256" key="6">
    <source>
        <dbReference type="ARBA" id="ARBA00022741"/>
    </source>
</evidence>
<dbReference type="PANTHER" id="PTHR21087:SF16">
    <property type="entry name" value="SHIKIMATE KINASE 1, CHLOROPLASTIC"/>
    <property type="match status" value="1"/>
</dbReference>
<dbReference type="GO" id="GO:0009073">
    <property type="term" value="P:aromatic amino acid family biosynthetic process"/>
    <property type="evidence" value="ECO:0007669"/>
    <property type="project" value="UniProtKB-KW"/>
</dbReference>
<evidence type="ECO:0000256" key="5">
    <source>
        <dbReference type="ARBA" id="ARBA00022679"/>
    </source>
</evidence>
<dbReference type="HAMAP" id="MF_00109">
    <property type="entry name" value="Shikimate_kinase"/>
    <property type="match status" value="1"/>
</dbReference>